<keyword evidence="10 14" id="KW-0408">Iron</keyword>
<dbReference type="InterPro" id="IPR009014">
    <property type="entry name" value="Transketo_C/PFOR_II"/>
</dbReference>
<evidence type="ECO:0000256" key="13">
    <source>
        <dbReference type="ARBA" id="ARBA00048332"/>
    </source>
</evidence>
<dbReference type="Proteomes" id="UP000198535">
    <property type="component" value="Unassembled WGS sequence"/>
</dbReference>
<evidence type="ECO:0000256" key="15">
    <source>
        <dbReference type="PIRSR" id="PIRSR006439-50"/>
    </source>
</evidence>
<comment type="catalytic activity">
    <reaction evidence="13 14">
        <text>indole-3-pyruvate + 2 oxidized [2Fe-2S]-[ferredoxin] + CoA = (indol-3-yl)acetyl-CoA + 2 reduced [2Fe-2S]-[ferredoxin] + CO2 + H(+)</text>
        <dbReference type="Rhea" id="RHEA:12645"/>
        <dbReference type="Rhea" id="RHEA-COMP:10000"/>
        <dbReference type="Rhea" id="RHEA-COMP:10001"/>
        <dbReference type="ChEBI" id="CHEBI:15378"/>
        <dbReference type="ChEBI" id="CHEBI:16526"/>
        <dbReference type="ChEBI" id="CHEBI:17640"/>
        <dbReference type="ChEBI" id="CHEBI:33737"/>
        <dbReference type="ChEBI" id="CHEBI:33738"/>
        <dbReference type="ChEBI" id="CHEBI:57271"/>
        <dbReference type="ChEBI" id="CHEBI:57287"/>
        <dbReference type="EC" id="1.2.7.8"/>
    </reaction>
</comment>
<evidence type="ECO:0000256" key="14">
    <source>
        <dbReference type="PIRNR" id="PIRNR006439"/>
    </source>
</evidence>
<name>A0A1I4U7X0_9EURY</name>
<feature type="binding site" evidence="15">
    <location>
        <position position="589"/>
    </location>
    <ligand>
        <name>[4Fe-4S] cluster</name>
        <dbReference type="ChEBI" id="CHEBI:49883"/>
        <label>2</label>
    </ligand>
</feature>
<protein>
    <recommendedName>
        <fullName evidence="4 14">Indolepyruvate oxidoreductase subunit IorA</fullName>
        <shortName evidence="14">IOR</shortName>
        <ecNumber evidence="3 14">1.2.7.8</ecNumber>
    </recommendedName>
    <alternativeName>
        <fullName evidence="12 14">Indolepyruvate ferredoxin oxidoreductase subunit alpha</fullName>
    </alternativeName>
</protein>
<dbReference type="InterPro" id="IPR045025">
    <property type="entry name" value="HACL1-like"/>
</dbReference>
<dbReference type="EMBL" id="FOUJ01000006">
    <property type="protein sequence ID" value="SFM84803.1"/>
    <property type="molecule type" value="Genomic_DNA"/>
</dbReference>
<evidence type="ECO:0000256" key="2">
    <source>
        <dbReference type="ARBA" id="ARBA00011238"/>
    </source>
</evidence>
<feature type="binding site" evidence="15">
    <location>
        <position position="592"/>
    </location>
    <ligand>
        <name>[4Fe-4S] cluster</name>
        <dbReference type="ChEBI" id="CHEBI:49883"/>
        <label>2</label>
    </ligand>
</feature>
<dbReference type="PANTHER" id="PTHR43710:SF7">
    <property type="entry name" value="INDOLEPYRUVATE OXIDOREDUCTASE SUBUNIT IORA"/>
    <property type="match status" value="1"/>
</dbReference>
<keyword evidence="6 14" id="KW-0004">4Fe-4S</keyword>
<dbReference type="Pfam" id="PF02775">
    <property type="entry name" value="TPP_enzyme_C"/>
    <property type="match status" value="1"/>
</dbReference>
<dbReference type="InterPro" id="IPR029061">
    <property type="entry name" value="THDP-binding"/>
</dbReference>
<dbReference type="GO" id="GO:0043805">
    <property type="term" value="F:indolepyruvate ferredoxin oxidoreductase activity"/>
    <property type="evidence" value="ECO:0007669"/>
    <property type="project" value="UniProtKB-UniRule"/>
</dbReference>
<dbReference type="Gene3D" id="3.40.50.920">
    <property type="match status" value="1"/>
</dbReference>
<dbReference type="SUPFAM" id="SSF52518">
    <property type="entry name" value="Thiamin diphosphate-binding fold (THDP-binding)"/>
    <property type="match status" value="2"/>
</dbReference>
<dbReference type="Pfam" id="PF01855">
    <property type="entry name" value="POR_N"/>
    <property type="match status" value="1"/>
</dbReference>
<dbReference type="GO" id="GO:0030976">
    <property type="term" value="F:thiamine pyrophosphate binding"/>
    <property type="evidence" value="ECO:0007669"/>
    <property type="project" value="InterPro"/>
</dbReference>
<gene>
    <name evidence="17" type="ORF">SAMN04488696_2600</name>
</gene>
<keyword evidence="18" id="KW-1185">Reference proteome</keyword>
<dbReference type="InterPro" id="IPR002880">
    <property type="entry name" value="Pyrv_Fd/Flavodoxin_OxRdtase_N"/>
</dbReference>
<dbReference type="Gene3D" id="3.30.70.20">
    <property type="match status" value="1"/>
</dbReference>
<reference evidence="18" key="1">
    <citation type="submission" date="2016-10" db="EMBL/GenBank/DDBJ databases">
        <authorList>
            <person name="Varghese N."/>
            <person name="Submissions S."/>
        </authorList>
    </citation>
    <scope>NUCLEOTIDE SEQUENCE [LARGE SCALE GENOMIC DNA]</scope>
    <source>
        <strain evidence="18">Mob M</strain>
    </source>
</reference>
<feature type="domain" description="4Fe-4S ferredoxin-type" evidence="16">
    <location>
        <begin position="581"/>
        <end position="609"/>
    </location>
</feature>
<dbReference type="AlphaFoldDB" id="A0A1I4U7X0"/>
<dbReference type="InterPro" id="IPR011766">
    <property type="entry name" value="TPP_enzyme_TPP-bd"/>
</dbReference>
<feature type="binding site" evidence="15">
    <location>
        <position position="566"/>
    </location>
    <ligand>
        <name>[4Fe-4S] cluster</name>
        <dbReference type="ChEBI" id="CHEBI:49883"/>
        <label>1</label>
    </ligand>
</feature>
<dbReference type="CDD" id="cd02008">
    <property type="entry name" value="TPP_IOR_alpha"/>
    <property type="match status" value="1"/>
</dbReference>
<dbReference type="InterPro" id="IPR017721">
    <property type="entry name" value="IorA"/>
</dbReference>
<feature type="binding site" evidence="15">
    <location>
        <position position="599"/>
    </location>
    <ligand>
        <name>[4Fe-4S] cluster</name>
        <dbReference type="ChEBI" id="CHEBI:49883"/>
        <label>1</label>
    </ligand>
</feature>
<evidence type="ECO:0000256" key="5">
    <source>
        <dbReference type="ARBA" id="ARBA00022448"/>
    </source>
</evidence>
<dbReference type="EC" id="1.2.7.8" evidence="3 14"/>
<comment type="cofactor">
    <cofactor evidence="14 15">
        <name>[4Fe-4S] cluster</name>
        <dbReference type="ChEBI" id="CHEBI:49883"/>
    </cofactor>
    <text evidence="14 15">Binds 2 [4Fe-4S] clusters. In this family the first cluster has a non-standard and varying [4Fe-4S] binding motif CX(2)CX(2)CX(4-5)CP.</text>
</comment>
<dbReference type="RefSeq" id="WP_091937615.1">
    <property type="nucleotide sequence ID" value="NZ_FOUJ01000006.1"/>
</dbReference>
<keyword evidence="17" id="KW-0670">Pyruvate</keyword>
<keyword evidence="8 14" id="KW-0249">Electron transport</keyword>
<feature type="binding site" evidence="15">
    <location>
        <position position="563"/>
    </location>
    <ligand>
        <name>[4Fe-4S] cluster</name>
        <dbReference type="ChEBI" id="CHEBI:49883"/>
        <label>1</label>
    </ligand>
</feature>
<evidence type="ECO:0000256" key="3">
    <source>
        <dbReference type="ARBA" id="ARBA00012812"/>
    </source>
</evidence>
<sequence length="609" mass="66057">MSTREYMLGNVAIARGIVEGGGQVISGYPGTPSSEIIGTLAAMKERDFYVEWSVNEKVALEVAAGAAMTGVRSVVTMKHVGLNVAADPLLTLAYTGVKGSMVIIVADDPSCHSSQNEQDTRRYSQFSLIPCLDPSTPQEAKDMMSFAFEFSNKVQMPVIYRPTTRISHGKSDVELGPVNETRPVAEFVKELERWVMVPKNARVQHVRLLEVQKTMQEGLENSPWNSLELSDGANVGVIASGIASVYAKEAIIKQSINASFLKIGTYPVPENKIRTLLESTERVLIFEEMEPVVEEQVRIIAQETGSTVEVIGKLQGPVPRVYELNTDICSDVLAEVLGLERPDVPAEVAEDFDYNACRIDLPMRPPVMCPGCSHRASFHVMKKVYGKDAIFPSDIGCYTLGIQSGTVDTTLCMGGSITVASGMYQAGEKKPICCSIGDSTFFHTGMNGLLNAIYNKADITVTIVDNRITAMTGHQPNPGMGKTATGEETSEVDLVALCKSLGAGFVEKADPYDLQQTEEVFKRAKEFKGTSVVITEQLCVIDAKRSGLRRKPFTIDADACVGCRLCVNLGCPAIEFDKDTKKASINSMCTGCGVCASLCKFDAISEVKK</sequence>
<evidence type="ECO:0000256" key="10">
    <source>
        <dbReference type="ARBA" id="ARBA00023004"/>
    </source>
</evidence>
<evidence type="ECO:0000313" key="17">
    <source>
        <dbReference type="EMBL" id="SFM84803.1"/>
    </source>
</evidence>
<evidence type="ECO:0000259" key="16">
    <source>
        <dbReference type="PROSITE" id="PS51379"/>
    </source>
</evidence>
<dbReference type="PANTHER" id="PTHR43710">
    <property type="entry name" value="2-HYDROXYACYL-COA LYASE"/>
    <property type="match status" value="1"/>
</dbReference>
<evidence type="ECO:0000256" key="7">
    <source>
        <dbReference type="ARBA" id="ARBA00022723"/>
    </source>
</evidence>
<accession>A0A1I4U7X0</accession>
<dbReference type="PROSITE" id="PS51379">
    <property type="entry name" value="4FE4S_FER_2"/>
    <property type="match status" value="2"/>
</dbReference>
<dbReference type="GO" id="GO:0006082">
    <property type="term" value="P:organic acid metabolic process"/>
    <property type="evidence" value="ECO:0007669"/>
    <property type="project" value="UniProtKB-ARBA"/>
</dbReference>
<comment type="function">
    <text evidence="1 14">Catalyzes the ferredoxin-dependent oxidative decarboxylation of arylpyruvates.</text>
</comment>
<evidence type="ECO:0000313" key="18">
    <source>
        <dbReference type="Proteomes" id="UP000198535"/>
    </source>
</evidence>
<comment type="subunit">
    <text evidence="2 14">Heterodimer of the IorA and IorB subunits.</text>
</comment>
<evidence type="ECO:0000256" key="9">
    <source>
        <dbReference type="ARBA" id="ARBA00023002"/>
    </source>
</evidence>
<feature type="binding site" evidence="15">
    <location>
        <position position="571"/>
    </location>
    <ligand>
        <name>[4Fe-4S] cluster</name>
        <dbReference type="ChEBI" id="CHEBI:49883"/>
        <label>2</label>
    </ligand>
</feature>
<feature type="binding site" evidence="15">
    <location>
        <position position="595"/>
    </location>
    <ligand>
        <name>[4Fe-4S] cluster</name>
        <dbReference type="ChEBI" id="CHEBI:49883"/>
        <label>2</label>
    </ligand>
</feature>
<dbReference type="SUPFAM" id="SSF52922">
    <property type="entry name" value="TK C-terminal domain-like"/>
    <property type="match status" value="1"/>
</dbReference>
<organism evidence="17 18">
    <name type="scientific">Methanolobus profundi</name>
    <dbReference type="NCBI Taxonomy" id="487685"/>
    <lineage>
        <taxon>Archaea</taxon>
        <taxon>Methanobacteriati</taxon>
        <taxon>Methanobacteriota</taxon>
        <taxon>Stenosarchaea group</taxon>
        <taxon>Methanomicrobia</taxon>
        <taxon>Methanosarcinales</taxon>
        <taxon>Methanosarcinaceae</taxon>
        <taxon>Methanolobus</taxon>
    </lineage>
</organism>
<feature type="binding site" evidence="15">
    <location>
        <position position="560"/>
    </location>
    <ligand>
        <name>[4Fe-4S] cluster</name>
        <dbReference type="ChEBI" id="CHEBI:49883"/>
        <label>1</label>
    </ligand>
</feature>
<evidence type="ECO:0000256" key="12">
    <source>
        <dbReference type="ARBA" id="ARBA00030514"/>
    </source>
</evidence>
<dbReference type="GO" id="GO:0051539">
    <property type="term" value="F:4 iron, 4 sulfur cluster binding"/>
    <property type="evidence" value="ECO:0007669"/>
    <property type="project" value="UniProtKB-UniRule"/>
</dbReference>
<keyword evidence="11 14" id="KW-0411">Iron-sulfur</keyword>
<dbReference type="NCBIfam" id="TIGR03336">
    <property type="entry name" value="IOR_alpha"/>
    <property type="match status" value="1"/>
</dbReference>
<evidence type="ECO:0000256" key="11">
    <source>
        <dbReference type="ARBA" id="ARBA00023014"/>
    </source>
</evidence>
<evidence type="ECO:0000256" key="1">
    <source>
        <dbReference type="ARBA" id="ARBA00002995"/>
    </source>
</evidence>
<feature type="domain" description="4Fe-4S ferredoxin-type" evidence="16">
    <location>
        <begin position="551"/>
        <end position="579"/>
    </location>
</feature>
<dbReference type="InterPro" id="IPR017896">
    <property type="entry name" value="4Fe4S_Fe-S-bd"/>
</dbReference>
<evidence type="ECO:0000256" key="8">
    <source>
        <dbReference type="ARBA" id="ARBA00022982"/>
    </source>
</evidence>
<dbReference type="OrthoDB" id="19071at2157"/>
<keyword evidence="7 14" id="KW-0479">Metal-binding</keyword>
<dbReference type="FunFam" id="3.40.50.970:FF:000039">
    <property type="entry name" value="Indolepyruvate oxidoreductase subunit IorA"/>
    <property type="match status" value="1"/>
</dbReference>
<proteinExistence type="predicted"/>
<dbReference type="Pfam" id="PF13237">
    <property type="entry name" value="Fer4_10"/>
    <property type="match status" value="1"/>
</dbReference>
<dbReference type="GO" id="GO:0044272">
    <property type="term" value="P:sulfur compound biosynthetic process"/>
    <property type="evidence" value="ECO:0007669"/>
    <property type="project" value="UniProtKB-ARBA"/>
</dbReference>
<evidence type="ECO:0000256" key="6">
    <source>
        <dbReference type="ARBA" id="ARBA00022485"/>
    </source>
</evidence>
<dbReference type="GO" id="GO:0046872">
    <property type="term" value="F:metal ion binding"/>
    <property type="evidence" value="ECO:0007669"/>
    <property type="project" value="UniProtKB-UniRule"/>
</dbReference>
<dbReference type="Gene3D" id="3.40.50.970">
    <property type="match status" value="2"/>
</dbReference>
<dbReference type="PIRSF" id="PIRSF006439">
    <property type="entry name" value="Indolepyruvate_ferr_oxidored"/>
    <property type="match status" value="1"/>
</dbReference>
<keyword evidence="5 14" id="KW-0813">Transport</keyword>
<dbReference type="STRING" id="487685.SAMN04488696_2600"/>
<evidence type="ECO:0000256" key="4">
    <source>
        <dbReference type="ARBA" id="ARBA00017710"/>
    </source>
</evidence>
<dbReference type="CDD" id="cd07034">
    <property type="entry name" value="TPP_PYR_PFOR_IOR-alpha_like"/>
    <property type="match status" value="1"/>
</dbReference>
<keyword evidence="9 14" id="KW-0560">Oxidoreductase</keyword>